<reference evidence="2 3" key="1">
    <citation type="submission" date="2024-04" db="EMBL/GenBank/DDBJ databases">
        <title>Three lactobacilli isolated from voided urine samples from females with type 2 diabetes.</title>
        <authorList>
            <person name="Kula A."/>
            <person name="Stegman N."/>
            <person name="Putonti C."/>
        </authorList>
    </citation>
    <scope>NUCLEOTIDE SEQUENCE [LARGE SCALE GENOMIC DNA]</scope>
    <source>
        <strain evidence="2 3">1855</strain>
    </source>
</reference>
<proteinExistence type="predicted"/>
<feature type="region of interest" description="Disordered" evidence="1">
    <location>
        <begin position="51"/>
        <end position="77"/>
    </location>
</feature>
<keyword evidence="3" id="KW-1185">Reference proteome</keyword>
<gene>
    <name evidence="2" type="ORF">AAC431_02555</name>
</gene>
<sequence length="77" mass="8718">MRGALMDLNITSDDVLNAAMAEITRLESISLRQQVVLAKYEEKIKDLQHELDMRDKLKGGDDSESTKPDTSHEQETN</sequence>
<evidence type="ECO:0000313" key="2">
    <source>
        <dbReference type="EMBL" id="MEL0564808.1"/>
    </source>
</evidence>
<evidence type="ECO:0000256" key="1">
    <source>
        <dbReference type="SAM" id="MobiDB-lite"/>
    </source>
</evidence>
<accession>A0ABU9FIN7</accession>
<evidence type="ECO:0000313" key="3">
    <source>
        <dbReference type="Proteomes" id="UP001385848"/>
    </source>
</evidence>
<comment type="caution">
    <text evidence="2">The sequence shown here is derived from an EMBL/GenBank/DDBJ whole genome shotgun (WGS) entry which is preliminary data.</text>
</comment>
<dbReference type="Proteomes" id="UP001385848">
    <property type="component" value="Unassembled WGS sequence"/>
</dbReference>
<name>A0ABU9FIN7_LACJE</name>
<organism evidence="2 3">
    <name type="scientific">Lactobacillus jensenii</name>
    <dbReference type="NCBI Taxonomy" id="109790"/>
    <lineage>
        <taxon>Bacteria</taxon>
        <taxon>Bacillati</taxon>
        <taxon>Bacillota</taxon>
        <taxon>Bacilli</taxon>
        <taxon>Lactobacillales</taxon>
        <taxon>Lactobacillaceae</taxon>
        <taxon>Lactobacillus</taxon>
    </lineage>
</organism>
<protein>
    <submittedName>
        <fullName evidence="2">Uncharacterized protein</fullName>
    </submittedName>
</protein>
<dbReference type="RefSeq" id="WP_101850179.1">
    <property type="nucleotide sequence ID" value="NZ_JAKWVL010000005.1"/>
</dbReference>
<dbReference type="EMBL" id="JBBVUL010000003">
    <property type="protein sequence ID" value="MEL0564808.1"/>
    <property type="molecule type" value="Genomic_DNA"/>
</dbReference>